<sequence>MCLIEVDEQITSLLWHHLYHFQCYFQDFLQVISTIVYRVTFNSHSAYITTHIILCFLKYTLDL</sequence>
<dbReference type="EMBL" id="GEDG01034461">
    <property type="protein sequence ID" value="JAP09721.1"/>
    <property type="molecule type" value="Transcribed_RNA"/>
</dbReference>
<accession>A0A0V0GPV9</accession>
<evidence type="ECO:0000313" key="1">
    <source>
        <dbReference type="EMBL" id="JAP09721.1"/>
    </source>
</evidence>
<organism evidence="1">
    <name type="scientific">Solanum chacoense</name>
    <name type="common">Chaco potato</name>
    <dbReference type="NCBI Taxonomy" id="4108"/>
    <lineage>
        <taxon>Eukaryota</taxon>
        <taxon>Viridiplantae</taxon>
        <taxon>Streptophyta</taxon>
        <taxon>Embryophyta</taxon>
        <taxon>Tracheophyta</taxon>
        <taxon>Spermatophyta</taxon>
        <taxon>Magnoliopsida</taxon>
        <taxon>eudicotyledons</taxon>
        <taxon>Gunneridae</taxon>
        <taxon>Pentapetalae</taxon>
        <taxon>asterids</taxon>
        <taxon>lamiids</taxon>
        <taxon>Solanales</taxon>
        <taxon>Solanaceae</taxon>
        <taxon>Solanoideae</taxon>
        <taxon>Solaneae</taxon>
        <taxon>Solanum</taxon>
    </lineage>
</organism>
<protein>
    <submittedName>
        <fullName evidence="1">Putative ovule protein</fullName>
    </submittedName>
</protein>
<reference evidence="1" key="1">
    <citation type="submission" date="2015-12" db="EMBL/GenBank/DDBJ databases">
        <title>Gene expression during late stages of embryo sac development: a critical building block for successful pollen-pistil interactions.</title>
        <authorList>
            <person name="Liu Y."/>
            <person name="Joly V."/>
            <person name="Sabar M."/>
            <person name="Matton D.P."/>
        </authorList>
    </citation>
    <scope>NUCLEOTIDE SEQUENCE</scope>
</reference>
<proteinExistence type="predicted"/>
<name>A0A0V0GPV9_SOLCH</name>
<dbReference type="AlphaFoldDB" id="A0A0V0GPV9"/>